<feature type="region of interest" description="Disordered" evidence="1">
    <location>
        <begin position="351"/>
        <end position="376"/>
    </location>
</feature>
<evidence type="ECO:0000313" key="2">
    <source>
        <dbReference type="EMBL" id="KAK4034754.1"/>
    </source>
</evidence>
<dbReference type="AlphaFoldDB" id="A0AAN6SP13"/>
<sequence>MKRTGFSTLPPETSARDRSSSSTPTPATSHGPYAEPEPTKIVSDIMPPQLPPTPVPDLSAATPKAHPASDGTRKTKFTTDEERRRATSLALKQRWASGLMDHVHKKRVETMRRNKEAEALLGTPGITKSTGSVGALKHPQKSSASPNRLPSLSGLTAPPAHHARNPSIVSEKLARLFDNKSGSVESTPSLARPGPRSGRGGSESTSRPSSASSEAAPRVNLIMADEGDIDSEGEDMDWSDTSRISLSGGDGAAEQASDENEDEEGREGSGQPLLMAAPDRAYSKWRDDNGSMKVTYGVLIPERYQLSTAIPDRTQRKHRGARLHDNEDGTLTERQLGRLRREGLQTSTPKPAIVVSRGPANPSDPPAVAPSLPTSVPRDPIGYVHDSETMDVEGEINAGTPSTTSRQALDQGPEQNGDATALWSYLQPHLVKHKGPDIPAQGWVPQLLTLPQVRNLDWNTPWLATHPYNDTNPRDISCLIIQATGEPASKPCERCSHGKGPFRSCIMISSKAKNGPLGAVFACANCFYHFGQKNCTHKHWGADRASRILKSRGEGGPPDDALDEIRDEEQSEDGSVELEDTNAADDDNMDYTMDDSNVGTPLLTPGDVPAGITEAEPGRPYTMWPAGYQLDTTIPGRPWRIHFAACLNDNCDGTFTVKSFYQDKSVSIGKGGKILSKAPPIVVSREPLASSSPIPKAQLPPYLAARPSLGAHDEPEARVTRNRIPRVRNRELMELWAYIQQHLASIRIMPGNTAIRHLLTLPRQRDVKYNTQRRRTDFVETGSRDIAAMIIQVTGDEVSDVCKRCRQGKGPFEGCVVVPHAAHEDAKERYPCCGNCLYGGKKLHCSLRQWIQQRDSWSNWAPGEEQPFPGAGSLSRRTANPYGIPPTRRDVVKIQRPTAQPSFAAASPSRQPGPSALISQGTFQNPSDLLEMEDWEVAPGRIRETTAAEPETIAFSKPYLSAATATSQMAVPVCDDVAFRVDTVLAGHALQLEADANKTRLCSVAAGKLRVRIGEEPEFVVGPHGLFKVKAGVACAVRNGLYLDAVVHTVVLGGYS</sequence>
<feature type="compositionally biased region" description="Low complexity" evidence="1">
    <location>
        <begin position="188"/>
        <end position="218"/>
    </location>
</feature>
<organism evidence="2 3">
    <name type="scientific">Parachaetomium inaequale</name>
    <dbReference type="NCBI Taxonomy" id="2588326"/>
    <lineage>
        <taxon>Eukaryota</taxon>
        <taxon>Fungi</taxon>
        <taxon>Dikarya</taxon>
        <taxon>Ascomycota</taxon>
        <taxon>Pezizomycotina</taxon>
        <taxon>Sordariomycetes</taxon>
        <taxon>Sordariomycetidae</taxon>
        <taxon>Sordariales</taxon>
        <taxon>Chaetomiaceae</taxon>
        <taxon>Parachaetomium</taxon>
    </lineage>
</organism>
<feature type="compositionally biased region" description="Acidic residues" evidence="1">
    <location>
        <begin position="256"/>
        <end position="265"/>
    </location>
</feature>
<comment type="caution">
    <text evidence="2">The sequence shown here is derived from an EMBL/GenBank/DDBJ whole genome shotgun (WGS) entry which is preliminary data.</text>
</comment>
<keyword evidence="3" id="KW-1185">Reference proteome</keyword>
<dbReference type="Pfam" id="PF12511">
    <property type="entry name" value="DUF3716"/>
    <property type="match status" value="2"/>
</dbReference>
<gene>
    <name evidence="2" type="ORF">C8A01DRAFT_18506</name>
</gene>
<feature type="compositionally biased region" description="Polar residues" evidence="1">
    <location>
        <begin position="399"/>
        <end position="417"/>
    </location>
</feature>
<feature type="compositionally biased region" description="Acidic residues" evidence="1">
    <location>
        <begin position="560"/>
        <end position="590"/>
    </location>
</feature>
<feature type="region of interest" description="Disordered" evidence="1">
    <location>
        <begin position="116"/>
        <end position="273"/>
    </location>
</feature>
<evidence type="ECO:0000313" key="3">
    <source>
        <dbReference type="Proteomes" id="UP001303115"/>
    </source>
</evidence>
<feature type="compositionally biased region" description="Polar residues" evidence="1">
    <location>
        <begin position="1"/>
        <end position="11"/>
    </location>
</feature>
<feature type="compositionally biased region" description="Basic and acidic residues" evidence="1">
    <location>
        <begin position="71"/>
        <end position="85"/>
    </location>
</feature>
<dbReference type="EMBL" id="MU854467">
    <property type="protein sequence ID" value="KAK4034754.1"/>
    <property type="molecule type" value="Genomic_DNA"/>
</dbReference>
<feature type="compositionally biased region" description="Polar residues" evidence="1">
    <location>
        <begin position="908"/>
        <end position="922"/>
    </location>
</feature>
<feature type="compositionally biased region" description="Polar residues" evidence="1">
    <location>
        <begin position="141"/>
        <end position="154"/>
    </location>
</feature>
<feature type="compositionally biased region" description="Acidic residues" evidence="1">
    <location>
        <begin position="225"/>
        <end position="238"/>
    </location>
</feature>
<dbReference type="InterPro" id="IPR022190">
    <property type="entry name" value="DUF3716"/>
</dbReference>
<feature type="region of interest" description="Disordered" evidence="1">
    <location>
        <begin position="867"/>
        <end position="887"/>
    </location>
</feature>
<feature type="region of interest" description="Disordered" evidence="1">
    <location>
        <begin position="1"/>
        <end position="90"/>
    </location>
</feature>
<dbReference type="Proteomes" id="UP001303115">
    <property type="component" value="Unassembled WGS sequence"/>
</dbReference>
<feature type="region of interest" description="Disordered" evidence="1">
    <location>
        <begin position="900"/>
        <end position="922"/>
    </location>
</feature>
<evidence type="ECO:0000256" key="1">
    <source>
        <dbReference type="SAM" id="MobiDB-lite"/>
    </source>
</evidence>
<feature type="region of interest" description="Disordered" evidence="1">
    <location>
        <begin position="397"/>
        <end position="417"/>
    </location>
</feature>
<reference evidence="3" key="1">
    <citation type="journal article" date="2023" name="Mol. Phylogenet. Evol.">
        <title>Genome-scale phylogeny and comparative genomics of the fungal order Sordariales.</title>
        <authorList>
            <person name="Hensen N."/>
            <person name="Bonometti L."/>
            <person name="Westerberg I."/>
            <person name="Brannstrom I.O."/>
            <person name="Guillou S."/>
            <person name="Cros-Aarteil S."/>
            <person name="Calhoun S."/>
            <person name="Haridas S."/>
            <person name="Kuo A."/>
            <person name="Mondo S."/>
            <person name="Pangilinan J."/>
            <person name="Riley R."/>
            <person name="LaButti K."/>
            <person name="Andreopoulos B."/>
            <person name="Lipzen A."/>
            <person name="Chen C."/>
            <person name="Yan M."/>
            <person name="Daum C."/>
            <person name="Ng V."/>
            <person name="Clum A."/>
            <person name="Steindorff A."/>
            <person name="Ohm R.A."/>
            <person name="Martin F."/>
            <person name="Silar P."/>
            <person name="Natvig D.O."/>
            <person name="Lalanne C."/>
            <person name="Gautier V."/>
            <person name="Ament-Velasquez S.L."/>
            <person name="Kruys A."/>
            <person name="Hutchinson M.I."/>
            <person name="Powell A.J."/>
            <person name="Barry K."/>
            <person name="Miller A.N."/>
            <person name="Grigoriev I.V."/>
            <person name="Debuchy R."/>
            <person name="Gladieux P."/>
            <person name="Hiltunen Thoren M."/>
            <person name="Johannesson H."/>
        </authorList>
    </citation>
    <scope>NUCLEOTIDE SEQUENCE [LARGE SCALE GENOMIC DNA]</scope>
    <source>
        <strain evidence="3">CBS 284.82</strain>
    </source>
</reference>
<feature type="region of interest" description="Disordered" evidence="1">
    <location>
        <begin position="549"/>
        <end position="590"/>
    </location>
</feature>
<proteinExistence type="predicted"/>
<name>A0AAN6SP13_9PEZI</name>
<feature type="compositionally biased region" description="Low complexity" evidence="1">
    <location>
        <begin position="20"/>
        <end position="29"/>
    </location>
</feature>
<protein>
    <submittedName>
        <fullName evidence="2">Uncharacterized protein</fullName>
    </submittedName>
</protein>
<accession>A0AAN6SP13</accession>